<dbReference type="InterPro" id="IPR049255">
    <property type="entry name" value="Apc1_N"/>
</dbReference>
<dbReference type="SMART" id="SM00382">
    <property type="entry name" value="AAA"/>
    <property type="match status" value="1"/>
</dbReference>
<feature type="transmembrane region" description="Helical" evidence="13">
    <location>
        <begin position="1727"/>
        <end position="1746"/>
    </location>
</feature>
<keyword evidence="5" id="KW-0067">ATP-binding</keyword>
<evidence type="ECO:0000256" key="12">
    <source>
        <dbReference type="SAM" id="Coils"/>
    </source>
</evidence>
<organism evidence="16 17">
    <name type="scientific">Senna tora</name>
    <dbReference type="NCBI Taxonomy" id="362788"/>
    <lineage>
        <taxon>Eukaryota</taxon>
        <taxon>Viridiplantae</taxon>
        <taxon>Streptophyta</taxon>
        <taxon>Embryophyta</taxon>
        <taxon>Tracheophyta</taxon>
        <taxon>Spermatophyta</taxon>
        <taxon>Magnoliopsida</taxon>
        <taxon>eudicotyledons</taxon>
        <taxon>Gunneridae</taxon>
        <taxon>Pentapetalae</taxon>
        <taxon>rosids</taxon>
        <taxon>fabids</taxon>
        <taxon>Fabales</taxon>
        <taxon>Fabaceae</taxon>
        <taxon>Caesalpinioideae</taxon>
        <taxon>Cassia clade</taxon>
        <taxon>Senna</taxon>
    </lineage>
</organism>
<evidence type="ECO:0000259" key="15">
    <source>
        <dbReference type="PROSITE" id="PS51126"/>
    </source>
</evidence>
<dbReference type="InterPro" id="IPR015342">
    <property type="entry name" value="PEX1-N_C-lobe"/>
</dbReference>
<dbReference type="InterPro" id="IPR002710">
    <property type="entry name" value="Dilute_dom"/>
</dbReference>
<comment type="caution">
    <text evidence="16">The sequence shown here is derived from an EMBL/GenBank/DDBJ whole genome shotgun (WGS) entry which is preliminary data.</text>
</comment>
<dbReference type="SUPFAM" id="SSF90123">
    <property type="entry name" value="ABC transporter transmembrane region"/>
    <property type="match status" value="1"/>
</dbReference>
<feature type="coiled-coil region" evidence="12">
    <location>
        <begin position="1181"/>
        <end position="1211"/>
    </location>
</feature>
<dbReference type="GO" id="GO:0031145">
    <property type="term" value="P:anaphase-promoting complex-dependent catabolic process"/>
    <property type="evidence" value="ECO:0007669"/>
    <property type="project" value="TreeGrafter"/>
</dbReference>
<feature type="domain" description="ABC transmembrane type-1" evidence="14">
    <location>
        <begin position="1778"/>
        <end position="1836"/>
    </location>
</feature>
<dbReference type="InterPro" id="IPR036640">
    <property type="entry name" value="ABC1_TM_sf"/>
</dbReference>
<evidence type="ECO:0000256" key="2">
    <source>
        <dbReference type="ARBA" id="ARBA00022692"/>
    </source>
</evidence>
<evidence type="ECO:0000256" key="1">
    <source>
        <dbReference type="ARBA" id="ARBA00022618"/>
    </source>
</evidence>
<dbReference type="SMART" id="SM00015">
    <property type="entry name" value="IQ"/>
    <property type="match status" value="3"/>
</dbReference>
<dbReference type="Proteomes" id="UP000634136">
    <property type="component" value="Unassembled WGS sequence"/>
</dbReference>
<dbReference type="InterPro" id="IPR027417">
    <property type="entry name" value="P-loop_NTPase"/>
</dbReference>
<evidence type="ECO:0000256" key="8">
    <source>
        <dbReference type="ARBA" id="ARBA00023136"/>
    </source>
</evidence>
<dbReference type="InterPro" id="IPR003593">
    <property type="entry name" value="AAA+_ATPase"/>
</dbReference>
<protein>
    <recommendedName>
        <fullName evidence="11">Peroxisomal ATPase PEX1</fullName>
    </recommendedName>
    <alternativeName>
        <fullName evidence="10">Peroxin-1</fullName>
    </alternativeName>
</protein>
<name>A0A834SM46_9FABA</name>
<evidence type="ECO:0000256" key="7">
    <source>
        <dbReference type="ARBA" id="ARBA00022989"/>
    </source>
</evidence>
<dbReference type="InterPro" id="IPR011527">
    <property type="entry name" value="ABC1_TM_dom"/>
</dbReference>
<keyword evidence="12" id="KW-0175">Coiled coil</keyword>
<feature type="domain" description="Dilute" evidence="15">
    <location>
        <begin position="1567"/>
        <end position="1837"/>
    </location>
</feature>
<dbReference type="GO" id="GO:0007091">
    <property type="term" value="P:metaphase/anaphase transition of mitotic cell cycle"/>
    <property type="evidence" value="ECO:0007669"/>
    <property type="project" value="TreeGrafter"/>
</dbReference>
<dbReference type="EMBL" id="JAAIUW010000012">
    <property type="protein sequence ID" value="KAF7806559.1"/>
    <property type="molecule type" value="Genomic_DNA"/>
</dbReference>
<reference evidence="16" key="1">
    <citation type="submission" date="2020-09" db="EMBL/GenBank/DDBJ databases">
        <title>Genome-Enabled Discovery of Anthraquinone Biosynthesis in Senna tora.</title>
        <authorList>
            <person name="Kang S.-H."/>
            <person name="Pandey R.P."/>
            <person name="Lee C.-M."/>
            <person name="Sim J.-S."/>
            <person name="Jeong J.-T."/>
            <person name="Choi B.-S."/>
            <person name="Jung M."/>
            <person name="Ginzburg D."/>
            <person name="Zhao K."/>
            <person name="Won S.Y."/>
            <person name="Oh T.-J."/>
            <person name="Yu Y."/>
            <person name="Kim N.-H."/>
            <person name="Lee O.R."/>
            <person name="Lee T.-H."/>
            <person name="Bashyal P."/>
            <person name="Kim T.-S."/>
            <person name="Lee W.-H."/>
            <person name="Kawkins C."/>
            <person name="Kim C.-K."/>
            <person name="Kim J.S."/>
            <person name="Ahn B.O."/>
            <person name="Rhee S.Y."/>
            <person name="Sohng J.K."/>
        </authorList>
    </citation>
    <scope>NUCLEOTIDE SEQUENCE</scope>
    <source>
        <tissue evidence="16">Leaf</tissue>
    </source>
</reference>
<dbReference type="GO" id="GO:0051301">
    <property type="term" value="P:cell division"/>
    <property type="evidence" value="ECO:0007669"/>
    <property type="project" value="UniProtKB-KW"/>
</dbReference>
<keyword evidence="7 13" id="KW-1133">Transmembrane helix</keyword>
<dbReference type="Gene3D" id="1.20.5.190">
    <property type="match status" value="1"/>
</dbReference>
<keyword evidence="2 13" id="KW-0812">Transmembrane</keyword>
<dbReference type="OrthoDB" id="2187at2759"/>
<dbReference type="PROSITE" id="PS51126">
    <property type="entry name" value="DILUTE"/>
    <property type="match status" value="1"/>
</dbReference>
<dbReference type="Pfam" id="PF00004">
    <property type="entry name" value="AAA"/>
    <property type="match status" value="1"/>
</dbReference>
<dbReference type="SUPFAM" id="SSF54585">
    <property type="entry name" value="Cdc48 domain 2-like"/>
    <property type="match status" value="1"/>
</dbReference>
<evidence type="ECO:0000256" key="10">
    <source>
        <dbReference type="ARBA" id="ARBA00032509"/>
    </source>
</evidence>
<keyword evidence="9" id="KW-0131">Cell cycle</keyword>
<dbReference type="Pfam" id="PF09262">
    <property type="entry name" value="PEX-1N"/>
    <property type="match status" value="1"/>
</dbReference>
<dbReference type="PANTHER" id="PTHR12827">
    <property type="entry name" value="MEIOTIC CHECKPOINT REGULATOR TSG24 FAMILY MEMBER"/>
    <property type="match status" value="1"/>
</dbReference>
<evidence type="ECO:0000259" key="14">
    <source>
        <dbReference type="PROSITE" id="PS50929"/>
    </source>
</evidence>
<gene>
    <name evidence="16" type="ORF">G2W53_038720</name>
</gene>
<evidence type="ECO:0000256" key="11">
    <source>
        <dbReference type="ARBA" id="ARBA00034532"/>
    </source>
</evidence>
<feature type="transmembrane region" description="Helical" evidence="13">
    <location>
        <begin position="1778"/>
        <end position="1798"/>
    </location>
</feature>
<dbReference type="Pfam" id="PF00612">
    <property type="entry name" value="IQ"/>
    <property type="match status" value="3"/>
</dbReference>
<proteinExistence type="predicted"/>
<dbReference type="PANTHER" id="PTHR12827:SF3">
    <property type="entry name" value="ANAPHASE-PROMOTING COMPLEX SUBUNIT 1"/>
    <property type="match status" value="1"/>
</dbReference>
<dbReference type="GO" id="GO:0070979">
    <property type="term" value="P:protein K11-linked ubiquitination"/>
    <property type="evidence" value="ECO:0007669"/>
    <property type="project" value="TreeGrafter"/>
</dbReference>
<dbReference type="Pfam" id="PF12859">
    <property type="entry name" value="ANAPC1"/>
    <property type="match status" value="1"/>
</dbReference>
<keyword evidence="6" id="KW-0112">Calmodulin-binding</keyword>
<evidence type="ECO:0000256" key="5">
    <source>
        <dbReference type="ARBA" id="ARBA00022840"/>
    </source>
</evidence>
<feature type="transmembrane region" description="Helical" evidence="13">
    <location>
        <begin position="1893"/>
        <end position="1909"/>
    </location>
</feature>
<dbReference type="Gene3D" id="1.20.5.4820">
    <property type="match status" value="2"/>
</dbReference>
<dbReference type="Gene3D" id="3.40.50.300">
    <property type="entry name" value="P-loop containing nucleotide triphosphate hydrolases"/>
    <property type="match status" value="1"/>
</dbReference>
<feature type="transmembrane region" description="Helical" evidence="13">
    <location>
        <begin position="1810"/>
        <end position="1831"/>
    </location>
</feature>
<dbReference type="Gene3D" id="3.10.330.10">
    <property type="match status" value="1"/>
</dbReference>
<evidence type="ECO:0000256" key="9">
    <source>
        <dbReference type="ARBA" id="ARBA00023306"/>
    </source>
</evidence>
<dbReference type="GO" id="GO:0005524">
    <property type="term" value="F:ATP binding"/>
    <property type="evidence" value="ECO:0007669"/>
    <property type="project" value="UniProtKB-KW"/>
</dbReference>
<feature type="coiled-coil region" evidence="12">
    <location>
        <begin position="928"/>
        <end position="962"/>
    </location>
</feature>
<evidence type="ECO:0000256" key="13">
    <source>
        <dbReference type="SAM" id="Phobius"/>
    </source>
</evidence>
<evidence type="ECO:0000256" key="4">
    <source>
        <dbReference type="ARBA" id="ARBA00022776"/>
    </source>
</evidence>
<dbReference type="GO" id="GO:0005777">
    <property type="term" value="C:peroxisome"/>
    <property type="evidence" value="ECO:0007669"/>
    <property type="project" value="InterPro"/>
</dbReference>
<keyword evidence="4" id="KW-0498">Mitosis</keyword>
<evidence type="ECO:0000313" key="17">
    <source>
        <dbReference type="Proteomes" id="UP000634136"/>
    </source>
</evidence>
<keyword evidence="8 13" id="KW-0472">Membrane</keyword>
<dbReference type="GO" id="GO:0140359">
    <property type="term" value="F:ABC-type transporter activity"/>
    <property type="evidence" value="ECO:0007669"/>
    <property type="project" value="InterPro"/>
</dbReference>
<dbReference type="GO" id="GO:0007031">
    <property type="term" value="P:peroxisome organization"/>
    <property type="evidence" value="ECO:0007669"/>
    <property type="project" value="InterPro"/>
</dbReference>
<dbReference type="Gene3D" id="1.20.1560.10">
    <property type="entry name" value="ABC transporter type 1, transmembrane domain"/>
    <property type="match status" value="1"/>
</dbReference>
<keyword evidence="1" id="KW-0132">Cell division</keyword>
<sequence>MELEVKLVGSIDNCFVSLPLPLVQILQATRSAPLPHILALELRSRTDDLWVVAWSGATSASAAIEVSQQSAECISLPHHAKVQVRAASNVPHASLVTIEPHTEDDWEILELNSEQAEAAILNQLRIVYEGMRFPLWLHGHTMITFNVASVFPKKAVGMMMSSGFYTLFDTTDWSIHNEVINVVLDESHYKEDEEVANQSENKKGLQHLLRFWYIAQLDAITSFTDSLHHGKHNAYEVALGERNEVNSNQEDLQQFKNLKFGGPVSFQTIEDMISKEHISSEVTSLGWMEATVSDVKIVGMMVLLSSASGTWFDFYNLPLPGHVLIYGPSGSGETLLARTVAKCLEKHEDIVAHKIFVSCSKLSLEKVPMIQKEVTNIIMEALDHAPSIVIFDDLDSIISTSDSEGSQPSISAAGLAGEKTKIMWIWTNSIHSFCTITREDTTVSELFRVKVGPLPYSDILVLAPENVLHLYGQPLRDLEFPETASLSHDIKITGLADAVGGRVNVIVNNMKMFRCALRQSPSSLLANDCITALAEGLSFSFYRYLLGHLWKDGDPAHLTVADSGVDSEWDSFCRVIMQLCRESNLMSQKHLTSVSHSAWDFLLSSQFHRNFCKINTISGISRAASLDQQETNSPSSAMDVYESLKLDNLRKGDLELLAILLCNIAEYLGEENYLDHYIRDFPGLSTQWKLCGELGSENSLFYSIFSGAKFFGKKLSSGVYCNVATGTHCSKEELTVLAMVGERFGLQQLDSLLRCISSTASYKCLDSPPNDWPSAAYVLLGRQDLAMSSLTRECKYREIERPTNVNVISMSTPYMLNLHPVTISSTISDAIGLEGTKFEDTDSIDDLIGKTKVFLRAGQMAELDTRRSEILGKSASIIQRKVRSFLARRTCQCRKYLEKLHFRKLKKATITTQCAWRGKIARREMRKLKMAARETGALQAAKNKLEKQVEDLTLRLQLEKRMRVDMEEAKTQENKRLQSSLHEMQLQFKETKALLEKEHEAAKRAAEIVPIIKEVPVIDHALLEKLTSENEKLKALDKCRDSPPNDWPSAAYVLLGRQDLAMSSLTRECKYREIERPTNVNVISMSTPYMLNLHPVTISSTISDAIGLEGTKFEDTDSVDDLIGKTKVFLRAGQMAELDTRRSEILGKSASIIQRKEVKESHYYNTMCMERKNCPARMRKLKMAARETGALQAAKNKLEKQVDMEEAKTQENKRLQSSLHEMQLQFKETKALLEKEHEAAKRAAEIVPIIKEVPVIDHALLEKLTSENEKLKTLVCSLEKKIGVKRKRGCKRNWSSPSCQNKLEKQVEDLTLRLQLEKRMRVDMEEAKTQENKRLQSSLHEMQLQFKETKALLEKEHEAAKRAAEIVPIIKEVPVIDHALLEKLTSENEKLKTLVCSLEKKIGNNGKEALDKCRDSPPNDWPSAAYVLLGRQDLAMSSLTRECKYREIERPTNVNVISMSTPYMLNLHPVTISSTISDAIGLEGTKFEDTDSVDDLIGKTKVFLRAGQMAELDTQPMPEILGKLHFRKLKKATITTQCAWRGKIARRELRKLKMGFLSSPSSASLAAPVMEVVRKVEAKYPALLFEQQLTAYVEKISGIIRDNLKKELSSLLSLCTKNIKRSARTGRSFAKDSPTDHWQSIIESLNTLLCTLKENFVPPVLTQKIFTQTFSYINVQLFNSNGEYVKAGLAELELWCCQAKQEPDAYPQGDVDRVEDSHVFDSQTEDGMLQAAILLLLLSSAAFVLPSREAMCLGDRVIMYLPRCMDTNSEVRKISAQLLVYLLNISTALSMAMVLFSHGIMNGNMTVGDLVMVNGLLFQLSLPLTFLGSVYRETVQSLVNMKSMFQLLEVAPAKARDFDVNSLNSTSQDFFFTLSCFIYYGVFRISLVHLSGLFYLGVLGITACLKMWLKNRWCILSHGLGDMVMVTLFKISAFHLSGPWYLVLIVCLKEVAYKLEGIHKA</sequence>
<dbReference type="GO" id="GO:0060090">
    <property type="term" value="F:molecular adaptor activity"/>
    <property type="evidence" value="ECO:0007669"/>
    <property type="project" value="TreeGrafter"/>
</dbReference>
<keyword evidence="17" id="KW-1185">Reference proteome</keyword>
<evidence type="ECO:0000256" key="6">
    <source>
        <dbReference type="ARBA" id="ARBA00022860"/>
    </source>
</evidence>
<dbReference type="GO" id="GO:0016020">
    <property type="term" value="C:membrane"/>
    <property type="evidence" value="ECO:0007669"/>
    <property type="project" value="InterPro"/>
</dbReference>
<dbReference type="PROSITE" id="PS50929">
    <property type="entry name" value="ABC_TM1F"/>
    <property type="match status" value="1"/>
</dbReference>
<dbReference type="InterPro" id="IPR000048">
    <property type="entry name" value="IQ_motif_EF-hand-BS"/>
</dbReference>
<dbReference type="InterPro" id="IPR003959">
    <property type="entry name" value="ATPase_AAA_core"/>
</dbReference>
<dbReference type="InterPro" id="IPR029067">
    <property type="entry name" value="CDC48_domain_2-like_sf"/>
</dbReference>
<evidence type="ECO:0000256" key="3">
    <source>
        <dbReference type="ARBA" id="ARBA00022741"/>
    </source>
</evidence>
<dbReference type="PROSITE" id="PS50096">
    <property type="entry name" value="IQ"/>
    <property type="match status" value="2"/>
</dbReference>
<keyword evidence="3" id="KW-0547">Nucleotide-binding</keyword>
<dbReference type="InterPro" id="IPR024990">
    <property type="entry name" value="Apc1"/>
</dbReference>
<dbReference type="GO" id="GO:0005516">
    <property type="term" value="F:calmodulin binding"/>
    <property type="evidence" value="ECO:0007669"/>
    <property type="project" value="UniProtKB-KW"/>
</dbReference>
<accession>A0A834SM46</accession>
<dbReference type="SUPFAM" id="SSF52540">
    <property type="entry name" value="P-loop containing nucleoside triphosphate hydrolases"/>
    <property type="match status" value="3"/>
</dbReference>
<evidence type="ECO:0000313" key="16">
    <source>
        <dbReference type="EMBL" id="KAF7806559.1"/>
    </source>
</evidence>
<dbReference type="GO" id="GO:0005680">
    <property type="term" value="C:anaphase-promoting complex"/>
    <property type="evidence" value="ECO:0007669"/>
    <property type="project" value="InterPro"/>
</dbReference>
<dbReference type="GO" id="GO:0016887">
    <property type="term" value="F:ATP hydrolysis activity"/>
    <property type="evidence" value="ECO:0007669"/>
    <property type="project" value="InterPro"/>
</dbReference>